<reference evidence="2" key="1">
    <citation type="submission" date="2012-06" db="EMBL/GenBank/DDBJ databases">
        <title>The complete genome of Flexibacter litoralis DSM 6794.</title>
        <authorList>
            <person name="Lucas S."/>
            <person name="Copeland A."/>
            <person name="Lapidus A."/>
            <person name="Glavina del Rio T."/>
            <person name="Dalin E."/>
            <person name="Tice H."/>
            <person name="Bruce D."/>
            <person name="Goodwin L."/>
            <person name="Pitluck S."/>
            <person name="Peters L."/>
            <person name="Ovchinnikova G."/>
            <person name="Lu M."/>
            <person name="Kyrpides N."/>
            <person name="Mavromatis K."/>
            <person name="Ivanova N."/>
            <person name="Brettin T."/>
            <person name="Detter J.C."/>
            <person name="Han C."/>
            <person name="Larimer F."/>
            <person name="Land M."/>
            <person name="Hauser L."/>
            <person name="Markowitz V."/>
            <person name="Cheng J.-F."/>
            <person name="Hugenholtz P."/>
            <person name="Woyke T."/>
            <person name="Wu D."/>
            <person name="Spring S."/>
            <person name="Lang E."/>
            <person name="Kopitz M."/>
            <person name="Brambilla E."/>
            <person name="Klenk H.-P."/>
            <person name="Eisen J.A."/>
        </authorList>
    </citation>
    <scope>NUCLEOTIDE SEQUENCE [LARGE SCALE GENOMIC DNA]</scope>
    <source>
        <strain evidence="2">ATCC 23117 / DSM 6794 / NBRC 15988 / NCIMB 1366 / Sio-4</strain>
    </source>
</reference>
<keyword evidence="2" id="KW-1185">Reference proteome</keyword>
<proteinExistence type="predicted"/>
<dbReference type="KEGG" id="fli:Fleli_2715"/>
<organism evidence="1 2">
    <name type="scientific">Bernardetia litoralis (strain ATCC 23117 / DSM 6794 / NBRC 15988 / NCIMB 1366 / Fx l1 / Sio-4)</name>
    <name type="common">Flexibacter litoralis</name>
    <dbReference type="NCBI Taxonomy" id="880071"/>
    <lineage>
        <taxon>Bacteria</taxon>
        <taxon>Pseudomonadati</taxon>
        <taxon>Bacteroidota</taxon>
        <taxon>Cytophagia</taxon>
        <taxon>Cytophagales</taxon>
        <taxon>Bernardetiaceae</taxon>
        <taxon>Bernardetia</taxon>
    </lineage>
</organism>
<dbReference type="EMBL" id="CP003345">
    <property type="protein sequence ID" value="AFM05070.1"/>
    <property type="molecule type" value="Genomic_DNA"/>
</dbReference>
<gene>
    <name evidence="1" type="ordered locus">Fleli_2715</name>
</gene>
<evidence type="ECO:0000313" key="2">
    <source>
        <dbReference type="Proteomes" id="UP000006054"/>
    </source>
</evidence>
<evidence type="ECO:0008006" key="3">
    <source>
        <dbReference type="Google" id="ProtNLM"/>
    </source>
</evidence>
<sequence>MSKKLYEDSIKKWKFKAISRRKENDYLKSRNKELAESRDNWKQKYQSEKLSHKISFSQGKKAKRHQYNLDVVAFVIELYKYGGMSLRSCRHTLICLHLFLDLNDKIPSHTSIRNWLCKYGAYRLESTKNKSDEYVVYVDESISFGSEKILLFLGVPVDSIPKDRSLSHSDVEVLGVEIGQEWTGEQVAKELSKIASTKTIKYVVSDEGTNLKSTYKLLDYSHIEDCTHILANHLKRLYNEDADFKLFSKLIGNLRQKWYLSKNNSSYMPPSMRGKMRFANIFPCVNWAKKILQTWDDLPSSVQEQVLFLKEKEEFILCSSDIIESYFGKIKTKINQNSRSGLTEFIFTIATFGKTFSAEEAKNALENIKCKELKLKKITKQAA</sequence>
<dbReference type="AlphaFoldDB" id="I4AM85"/>
<dbReference type="OrthoDB" id="1064789at2"/>
<name>I4AM85_BERLS</name>
<dbReference type="RefSeq" id="WP_014798507.1">
    <property type="nucleotide sequence ID" value="NC_018018.1"/>
</dbReference>
<accession>I4AM85</accession>
<dbReference type="Proteomes" id="UP000006054">
    <property type="component" value="Chromosome"/>
</dbReference>
<dbReference type="HOGENOM" id="CLU_721115_0_0_10"/>
<evidence type="ECO:0000313" key="1">
    <source>
        <dbReference type="EMBL" id="AFM05070.1"/>
    </source>
</evidence>
<protein>
    <recommendedName>
        <fullName evidence="3">Transposase</fullName>
    </recommendedName>
</protein>
<dbReference type="eggNOG" id="COG3316">
    <property type="taxonomic scope" value="Bacteria"/>
</dbReference>